<name>A0A7X1G1C9_9SPHN</name>
<dbReference type="AlphaFoldDB" id="A0A7X1G1C9"/>
<dbReference type="SUPFAM" id="SSF55729">
    <property type="entry name" value="Acyl-CoA N-acyltransferases (Nat)"/>
    <property type="match status" value="1"/>
</dbReference>
<dbReference type="EMBL" id="JACLAX010000033">
    <property type="protein sequence ID" value="MBC2670864.1"/>
    <property type="molecule type" value="Genomic_DNA"/>
</dbReference>
<keyword evidence="2" id="KW-0808">Transferase</keyword>
<dbReference type="InterPro" id="IPR000182">
    <property type="entry name" value="GNAT_dom"/>
</dbReference>
<reference evidence="2 3" key="1">
    <citation type="submission" date="2020-08" db="EMBL/GenBank/DDBJ databases">
        <title>The genome sequence of type strain Novosphingobium piscinae KCTC 42194.</title>
        <authorList>
            <person name="Liu Y."/>
        </authorList>
    </citation>
    <scope>NUCLEOTIDE SEQUENCE [LARGE SCALE GENOMIC DNA]</scope>
    <source>
        <strain evidence="2 3">KCTC 42194</strain>
    </source>
</reference>
<sequence length="195" mass="21869">MADAASAFRHETARLVLRDWRAGDWPAFIAHTNTPAVMRWLGGVQDEGHFRLMADRFAACRAEHGHCFWVVERKDDGGMLGGEMLGFCGLKRGNAPDCSFMGAFEIGWRLREEAWGRGYAAEAARASLMLGFTRFAAPVIHAITVPGNTPSWTLMERLGMRRTPELDFRDSRFSGELSDVIAYSLTRAEWESQQP</sequence>
<proteinExistence type="predicted"/>
<feature type="domain" description="N-acetyltransferase" evidence="1">
    <location>
        <begin position="15"/>
        <end position="188"/>
    </location>
</feature>
<dbReference type="RefSeq" id="WP_185680720.1">
    <property type="nucleotide sequence ID" value="NZ_JACLAX010000033.1"/>
</dbReference>
<evidence type="ECO:0000313" key="3">
    <source>
        <dbReference type="Proteomes" id="UP000551327"/>
    </source>
</evidence>
<dbReference type="GO" id="GO:0016747">
    <property type="term" value="F:acyltransferase activity, transferring groups other than amino-acyl groups"/>
    <property type="evidence" value="ECO:0007669"/>
    <property type="project" value="InterPro"/>
</dbReference>
<comment type="caution">
    <text evidence="2">The sequence shown here is derived from an EMBL/GenBank/DDBJ whole genome shotgun (WGS) entry which is preliminary data.</text>
</comment>
<evidence type="ECO:0000313" key="2">
    <source>
        <dbReference type="EMBL" id="MBC2670864.1"/>
    </source>
</evidence>
<dbReference type="InterPro" id="IPR051531">
    <property type="entry name" value="N-acetyltransferase"/>
</dbReference>
<dbReference type="Pfam" id="PF13302">
    <property type="entry name" value="Acetyltransf_3"/>
    <property type="match status" value="1"/>
</dbReference>
<dbReference type="Proteomes" id="UP000551327">
    <property type="component" value="Unassembled WGS sequence"/>
</dbReference>
<dbReference type="PROSITE" id="PS51186">
    <property type="entry name" value="GNAT"/>
    <property type="match status" value="1"/>
</dbReference>
<keyword evidence="3" id="KW-1185">Reference proteome</keyword>
<protein>
    <submittedName>
        <fullName evidence="2">GNAT family N-acetyltransferase</fullName>
    </submittedName>
</protein>
<evidence type="ECO:0000259" key="1">
    <source>
        <dbReference type="PROSITE" id="PS51186"/>
    </source>
</evidence>
<dbReference type="PANTHER" id="PTHR43792">
    <property type="entry name" value="GNAT FAMILY, PUTATIVE (AFU_ORTHOLOGUE AFUA_3G00765)-RELATED-RELATED"/>
    <property type="match status" value="1"/>
</dbReference>
<accession>A0A7X1G1C9</accession>
<gene>
    <name evidence="2" type="ORF">H7F53_17050</name>
</gene>
<dbReference type="Gene3D" id="3.40.630.30">
    <property type="match status" value="1"/>
</dbReference>
<dbReference type="InterPro" id="IPR016181">
    <property type="entry name" value="Acyl_CoA_acyltransferase"/>
</dbReference>
<organism evidence="2 3">
    <name type="scientific">Novosphingobium piscinae</name>
    <dbReference type="NCBI Taxonomy" id="1507448"/>
    <lineage>
        <taxon>Bacteria</taxon>
        <taxon>Pseudomonadati</taxon>
        <taxon>Pseudomonadota</taxon>
        <taxon>Alphaproteobacteria</taxon>
        <taxon>Sphingomonadales</taxon>
        <taxon>Sphingomonadaceae</taxon>
        <taxon>Novosphingobium</taxon>
    </lineage>
</organism>
<dbReference type="PANTHER" id="PTHR43792:SF1">
    <property type="entry name" value="N-ACETYLTRANSFERASE DOMAIN-CONTAINING PROTEIN"/>
    <property type="match status" value="1"/>
</dbReference>